<keyword evidence="3" id="KW-1185">Reference proteome</keyword>
<dbReference type="AlphaFoldDB" id="A0AAV7QRX9"/>
<proteinExistence type="predicted"/>
<dbReference type="Proteomes" id="UP001066276">
    <property type="component" value="Chromosome 6"/>
</dbReference>
<feature type="compositionally biased region" description="Polar residues" evidence="1">
    <location>
        <begin position="57"/>
        <end position="69"/>
    </location>
</feature>
<comment type="caution">
    <text evidence="2">The sequence shown here is derived from an EMBL/GenBank/DDBJ whole genome shotgun (WGS) entry which is preliminary data.</text>
</comment>
<feature type="compositionally biased region" description="Basic and acidic residues" evidence="1">
    <location>
        <begin position="14"/>
        <end position="29"/>
    </location>
</feature>
<feature type="compositionally biased region" description="Polar residues" evidence="1">
    <location>
        <begin position="33"/>
        <end position="42"/>
    </location>
</feature>
<evidence type="ECO:0000313" key="3">
    <source>
        <dbReference type="Proteomes" id="UP001066276"/>
    </source>
</evidence>
<organism evidence="2 3">
    <name type="scientific">Pleurodeles waltl</name>
    <name type="common">Iberian ribbed newt</name>
    <dbReference type="NCBI Taxonomy" id="8319"/>
    <lineage>
        <taxon>Eukaryota</taxon>
        <taxon>Metazoa</taxon>
        <taxon>Chordata</taxon>
        <taxon>Craniata</taxon>
        <taxon>Vertebrata</taxon>
        <taxon>Euteleostomi</taxon>
        <taxon>Amphibia</taxon>
        <taxon>Batrachia</taxon>
        <taxon>Caudata</taxon>
        <taxon>Salamandroidea</taxon>
        <taxon>Salamandridae</taxon>
        <taxon>Pleurodelinae</taxon>
        <taxon>Pleurodeles</taxon>
    </lineage>
</organism>
<protein>
    <submittedName>
        <fullName evidence="2">Uncharacterized protein</fullName>
    </submittedName>
</protein>
<name>A0AAV7QRX9_PLEWA</name>
<evidence type="ECO:0000313" key="2">
    <source>
        <dbReference type="EMBL" id="KAJ1143251.1"/>
    </source>
</evidence>
<feature type="compositionally biased region" description="Basic and acidic residues" evidence="1">
    <location>
        <begin position="43"/>
        <end position="56"/>
    </location>
</feature>
<accession>A0AAV7QRX9</accession>
<dbReference type="EMBL" id="JANPWB010000010">
    <property type="protein sequence ID" value="KAJ1143251.1"/>
    <property type="molecule type" value="Genomic_DNA"/>
</dbReference>
<reference evidence="2" key="1">
    <citation type="journal article" date="2022" name="bioRxiv">
        <title>Sequencing and chromosome-scale assembly of the giantPleurodeles waltlgenome.</title>
        <authorList>
            <person name="Brown T."/>
            <person name="Elewa A."/>
            <person name="Iarovenko S."/>
            <person name="Subramanian E."/>
            <person name="Araus A.J."/>
            <person name="Petzold A."/>
            <person name="Susuki M."/>
            <person name="Suzuki K.-i.T."/>
            <person name="Hayashi T."/>
            <person name="Toyoda A."/>
            <person name="Oliveira C."/>
            <person name="Osipova E."/>
            <person name="Leigh N.D."/>
            <person name="Simon A."/>
            <person name="Yun M.H."/>
        </authorList>
    </citation>
    <scope>NUCLEOTIDE SEQUENCE</scope>
    <source>
        <strain evidence="2">20211129_DDA</strain>
        <tissue evidence="2">Liver</tissue>
    </source>
</reference>
<evidence type="ECO:0000256" key="1">
    <source>
        <dbReference type="SAM" id="MobiDB-lite"/>
    </source>
</evidence>
<gene>
    <name evidence="2" type="ORF">NDU88_009562</name>
</gene>
<sequence length="175" mass="18964">MTEYIGVGPTGLDKGVDMDPEVQEKEKKGGNNVLDNTAQQAKQGEKDKATLQETKETTTILEGHSSNSDGKAKETRPSVLTVWSAAALVVPVISVVWSECGRHVGSVVPPPFFSQPAPLLPREWAGRRLYEAAPSRAPFRETSPGLHGARRDDGEFSFARRQFVVCTKACPFIAG</sequence>
<feature type="region of interest" description="Disordered" evidence="1">
    <location>
        <begin position="1"/>
        <end position="75"/>
    </location>
</feature>